<dbReference type="InterPro" id="IPR046025">
    <property type="entry name" value="DUF5983"/>
</dbReference>
<organism evidence="2 3">
    <name type="scientific">Pseudomonas mucidolens</name>
    <dbReference type="NCBI Taxonomy" id="46679"/>
    <lineage>
        <taxon>Bacteria</taxon>
        <taxon>Pseudomonadati</taxon>
        <taxon>Pseudomonadota</taxon>
        <taxon>Gammaproteobacteria</taxon>
        <taxon>Pseudomonadales</taxon>
        <taxon>Pseudomonadaceae</taxon>
        <taxon>Pseudomonas</taxon>
    </lineage>
</organism>
<evidence type="ECO:0000259" key="1">
    <source>
        <dbReference type="Pfam" id="PF19419"/>
    </source>
</evidence>
<dbReference type="OrthoDB" id="8557870at2"/>
<gene>
    <name evidence="2" type="ORF">SAMN05216202_3061</name>
</gene>
<evidence type="ECO:0000313" key="3">
    <source>
        <dbReference type="Proteomes" id="UP000198600"/>
    </source>
</evidence>
<name>A0A1H2N6W2_9PSED</name>
<dbReference type="Pfam" id="PF19419">
    <property type="entry name" value="DUF5983"/>
    <property type="match status" value="1"/>
</dbReference>
<reference evidence="3" key="1">
    <citation type="submission" date="2016-10" db="EMBL/GenBank/DDBJ databases">
        <authorList>
            <person name="Varghese N."/>
            <person name="Submissions S."/>
        </authorList>
    </citation>
    <scope>NUCLEOTIDE SEQUENCE [LARGE SCALE GENOMIC DNA]</scope>
    <source>
        <strain evidence="3">LMG 2223</strain>
    </source>
</reference>
<sequence>MSQTNPFFRGYSALSIERVLQITYEGDCQPYHRRLHPSQAHLPDEALRCFPCAFNDEFALITHSQPVDDTLLNQHPNAALVHNVLYTIYSDEHGQSHLIGDQYSLKSAQHIVRRLSFLTGHYSRCWEISSAHLSEKALDEIHWMVSLDNSHRLSGLLVEFFHLPRYQGVCCKLISTPWTDQNLQSHSTTPTQLRQEQIKGGLPVEVIELLHLAAQADIRFLIFDPDAAPLEGLPLVTPET</sequence>
<dbReference type="RefSeq" id="WP_084378942.1">
    <property type="nucleotide sequence ID" value="NZ_LS483433.1"/>
</dbReference>
<feature type="domain" description="DUF5983" evidence="1">
    <location>
        <begin position="125"/>
        <end position="235"/>
    </location>
</feature>
<dbReference type="EMBL" id="LT629802">
    <property type="protein sequence ID" value="SDV00825.1"/>
    <property type="molecule type" value="Genomic_DNA"/>
</dbReference>
<evidence type="ECO:0000313" key="2">
    <source>
        <dbReference type="EMBL" id="SDV00825.1"/>
    </source>
</evidence>
<keyword evidence="3" id="KW-1185">Reference proteome</keyword>
<accession>A0A1H2N6W2</accession>
<dbReference type="AlphaFoldDB" id="A0A1H2N6W2"/>
<protein>
    <recommendedName>
        <fullName evidence="1">DUF5983 domain-containing protein</fullName>
    </recommendedName>
</protein>
<dbReference type="Proteomes" id="UP000198600">
    <property type="component" value="Chromosome I"/>
</dbReference>
<proteinExistence type="predicted"/>